<sequence>MIPITEKDENRLYYKIDGTLEPDTEYVFRMRAVYPDGPGVFSDACITKTLPDGNAPYILISNGDHGVEGKTEITILPGSALDLSCNATGQPRPTVKWIRSGYYPIDPAWIIFE</sequence>
<protein>
    <recommendedName>
        <fullName evidence="5">Ig-like domain-containing protein</fullName>
    </recommendedName>
</protein>
<evidence type="ECO:0000313" key="4">
    <source>
        <dbReference type="Proteomes" id="UP000270924"/>
    </source>
</evidence>
<evidence type="ECO:0000313" key="3">
    <source>
        <dbReference type="EMBL" id="VDM13345.1"/>
    </source>
</evidence>
<dbReference type="InterPro" id="IPR007110">
    <property type="entry name" value="Ig-like_dom"/>
</dbReference>
<dbReference type="OrthoDB" id="5798642at2759"/>
<keyword evidence="4" id="KW-1185">Reference proteome</keyword>
<gene>
    <name evidence="3" type="ORF">WBA_LOCUS6731</name>
</gene>
<proteinExistence type="predicted"/>
<organism evidence="3 4">
    <name type="scientific">Wuchereria bancrofti</name>
    <dbReference type="NCBI Taxonomy" id="6293"/>
    <lineage>
        <taxon>Eukaryota</taxon>
        <taxon>Metazoa</taxon>
        <taxon>Ecdysozoa</taxon>
        <taxon>Nematoda</taxon>
        <taxon>Chromadorea</taxon>
        <taxon>Rhabditida</taxon>
        <taxon>Spirurina</taxon>
        <taxon>Spiruromorpha</taxon>
        <taxon>Filarioidea</taxon>
        <taxon>Onchocercidae</taxon>
        <taxon>Wuchereria</taxon>
    </lineage>
</organism>
<evidence type="ECO:0008006" key="5">
    <source>
        <dbReference type="Google" id="ProtNLM"/>
    </source>
</evidence>
<dbReference type="InterPro" id="IPR013151">
    <property type="entry name" value="Immunoglobulin_dom"/>
</dbReference>
<dbReference type="PROSITE" id="PS50853">
    <property type="entry name" value="FN3"/>
    <property type="match status" value="1"/>
</dbReference>
<dbReference type="CDD" id="cd00063">
    <property type="entry name" value="FN3"/>
    <property type="match status" value="1"/>
</dbReference>
<dbReference type="InterPro" id="IPR036116">
    <property type="entry name" value="FN3_sf"/>
</dbReference>
<accession>A0A3P7FW15</accession>
<evidence type="ECO:0000259" key="2">
    <source>
        <dbReference type="PROSITE" id="PS50853"/>
    </source>
</evidence>
<dbReference type="InterPro" id="IPR013783">
    <property type="entry name" value="Ig-like_fold"/>
</dbReference>
<dbReference type="EMBL" id="UYWW01004210">
    <property type="protein sequence ID" value="VDM13345.1"/>
    <property type="molecule type" value="Genomic_DNA"/>
</dbReference>
<feature type="domain" description="Ig-like" evidence="1">
    <location>
        <begin position="56"/>
        <end position="113"/>
    </location>
</feature>
<dbReference type="InParanoid" id="A0A3P7FW15"/>
<dbReference type="AlphaFoldDB" id="A0A3P7FW15"/>
<feature type="domain" description="Fibronectin type-III" evidence="2">
    <location>
        <begin position="1"/>
        <end position="52"/>
    </location>
</feature>
<dbReference type="SUPFAM" id="SSF49265">
    <property type="entry name" value="Fibronectin type III"/>
    <property type="match status" value="1"/>
</dbReference>
<dbReference type="InterPro" id="IPR003961">
    <property type="entry name" value="FN3_dom"/>
</dbReference>
<dbReference type="Proteomes" id="UP000270924">
    <property type="component" value="Unassembled WGS sequence"/>
</dbReference>
<dbReference type="PROSITE" id="PS50835">
    <property type="entry name" value="IG_LIKE"/>
    <property type="match status" value="1"/>
</dbReference>
<dbReference type="SUPFAM" id="SSF48726">
    <property type="entry name" value="Immunoglobulin"/>
    <property type="match status" value="1"/>
</dbReference>
<dbReference type="InterPro" id="IPR036179">
    <property type="entry name" value="Ig-like_dom_sf"/>
</dbReference>
<reference evidence="3 4" key="1">
    <citation type="submission" date="2018-11" db="EMBL/GenBank/DDBJ databases">
        <authorList>
            <consortium name="Pathogen Informatics"/>
        </authorList>
    </citation>
    <scope>NUCLEOTIDE SEQUENCE [LARGE SCALE GENOMIC DNA]</scope>
</reference>
<dbReference type="Gene3D" id="2.60.40.10">
    <property type="entry name" value="Immunoglobulins"/>
    <property type="match status" value="2"/>
</dbReference>
<evidence type="ECO:0000259" key="1">
    <source>
        <dbReference type="PROSITE" id="PS50835"/>
    </source>
</evidence>
<name>A0A3P7FW15_WUCBA</name>
<dbReference type="Pfam" id="PF00047">
    <property type="entry name" value="ig"/>
    <property type="match status" value="1"/>
</dbReference>